<dbReference type="PROSITE" id="PS00134">
    <property type="entry name" value="TRYPSIN_HIS"/>
    <property type="match status" value="1"/>
</dbReference>
<evidence type="ECO:0000259" key="3">
    <source>
        <dbReference type="PROSITE" id="PS50240"/>
    </source>
</evidence>
<dbReference type="SMART" id="SM00020">
    <property type="entry name" value="Tryp_SPc"/>
    <property type="match status" value="1"/>
</dbReference>
<dbReference type="InterPro" id="IPR051487">
    <property type="entry name" value="Ser/Thr_Proteases_Immune/Dev"/>
</dbReference>
<dbReference type="PRINTS" id="PR00722">
    <property type="entry name" value="CHYMOTRYPSIN"/>
</dbReference>
<comment type="caution">
    <text evidence="4">The sequence shown here is derived from an EMBL/GenBank/DDBJ whole genome shotgun (WGS) entry which is preliminary data.</text>
</comment>
<dbReference type="AlphaFoldDB" id="A0AA39I7F7"/>
<evidence type="ECO:0000256" key="2">
    <source>
        <dbReference type="ARBA" id="ARBA00024195"/>
    </source>
</evidence>
<dbReference type="PANTHER" id="PTHR24256">
    <property type="entry name" value="TRYPTASE-RELATED"/>
    <property type="match status" value="1"/>
</dbReference>
<dbReference type="InterPro" id="IPR001254">
    <property type="entry name" value="Trypsin_dom"/>
</dbReference>
<evidence type="ECO:0000313" key="5">
    <source>
        <dbReference type="Proteomes" id="UP001175271"/>
    </source>
</evidence>
<dbReference type="InterPro" id="IPR009003">
    <property type="entry name" value="Peptidase_S1_PA"/>
</dbReference>
<dbReference type="SUPFAM" id="SSF50494">
    <property type="entry name" value="Trypsin-like serine proteases"/>
    <property type="match status" value="1"/>
</dbReference>
<accession>A0AA39I7F7</accession>
<comment type="similarity">
    <text evidence="2">Belongs to the peptidase S1 family. CLIP subfamily.</text>
</comment>
<dbReference type="GO" id="GO:0004252">
    <property type="term" value="F:serine-type endopeptidase activity"/>
    <property type="evidence" value="ECO:0007669"/>
    <property type="project" value="InterPro"/>
</dbReference>
<dbReference type="PROSITE" id="PS50240">
    <property type="entry name" value="TRYPSIN_DOM"/>
    <property type="match status" value="1"/>
</dbReference>
<reference evidence="4" key="1">
    <citation type="submission" date="2023-06" db="EMBL/GenBank/DDBJ databases">
        <title>Genomic analysis of the entomopathogenic nematode Steinernema hermaphroditum.</title>
        <authorList>
            <person name="Schwarz E.M."/>
            <person name="Heppert J.K."/>
            <person name="Baniya A."/>
            <person name="Schwartz H.T."/>
            <person name="Tan C.-H."/>
            <person name="Antoshechkin I."/>
            <person name="Sternberg P.W."/>
            <person name="Goodrich-Blair H."/>
            <person name="Dillman A.R."/>
        </authorList>
    </citation>
    <scope>NUCLEOTIDE SEQUENCE</scope>
    <source>
        <strain evidence="4">PS9179</strain>
        <tissue evidence="4">Whole animal</tissue>
    </source>
</reference>
<name>A0AA39I7F7_9BILA</name>
<dbReference type="InterPro" id="IPR043504">
    <property type="entry name" value="Peptidase_S1_PA_chymotrypsin"/>
</dbReference>
<dbReference type="Gene3D" id="2.40.10.10">
    <property type="entry name" value="Trypsin-like serine proteases"/>
    <property type="match status" value="1"/>
</dbReference>
<dbReference type="Pfam" id="PF00089">
    <property type="entry name" value="Trypsin"/>
    <property type="match status" value="1"/>
</dbReference>
<protein>
    <recommendedName>
        <fullName evidence="3">Peptidase S1 domain-containing protein</fullName>
    </recommendedName>
</protein>
<keyword evidence="5" id="KW-1185">Reference proteome</keyword>
<feature type="domain" description="Peptidase S1" evidence="3">
    <location>
        <begin position="103"/>
        <end position="348"/>
    </location>
</feature>
<dbReference type="InterPro" id="IPR001314">
    <property type="entry name" value="Peptidase_S1A"/>
</dbReference>
<keyword evidence="1" id="KW-1015">Disulfide bond</keyword>
<evidence type="ECO:0000256" key="1">
    <source>
        <dbReference type="ARBA" id="ARBA00023157"/>
    </source>
</evidence>
<gene>
    <name evidence="4" type="ORF">QR680_013596</name>
</gene>
<organism evidence="4 5">
    <name type="scientific">Steinernema hermaphroditum</name>
    <dbReference type="NCBI Taxonomy" id="289476"/>
    <lineage>
        <taxon>Eukaryota</taxon>
        <taxon>Metazoa</taxon>
        <taxon>Ecdysozoa</taxon>
        <taxon>Nematoda</taxon>
        <taxon>Chromadorea</taxon>
        <taxon>Rhabditida</taxon>
        <taxon>Tylenchina</taxon>
        <taxon>Panagrolaimomorpha</taxon>
        <taxon>Strongyloidoidea</taxon>
        <taxon>Steinernematidae</taxon>
        <taxon>Steinernema</taxon>
    </lineage>
</organism>
<dbReference type="FunFam" id="2.40.10.10:FF:000068">
    <property type="entry name" value="transmembrane protease serine 2"/>
    <property type="match status" value="1"/>
</dbReference>
<dbReference type="Proteomes" id="UP001175271">
    <property type="component" value="Unassembled WGS sequence"/>
</dbReference>
<dbReference type="InterPro" id="IPR018114">
    <property type="entry name" value="TRYPSIN_HIS"/>
</dbReference>
<dbReference type="GO" id="GO:0006508">
    <property type="term" value="P:proteolysis"/>
    <property type="evidence" value="ECO:0007669"/>
    <property type="project" value="InterPro"/>
</dbReference>
<sequence>MTVLSEEGTKFRQKCISVTTHKYISASSSSSWGTEVILPSPVGRLAYLHFTSLPVPIPTMNGPLLALLLALSLSEVSSLFYGVDDEHTHYFTDEYITNPNRVIVHSTRDMMPFQVYIRAVRNRRIYKCSGSIVHAEFVLTAAHCTRHMEDGVATVYAGLEDLQKTSADGVQSRKVAKIIRHDGFDERTRANDIAVLKLSTPLNFTSFVQPVQIYRNDDFVSKFLKTVGFGHAREPFVGDTQLSRISMNFLQTNVCASRFNGSALLRRTQMCARIPAVGVSVSFLGAPLVHLEADLRTFHQNKFFTKDSIYEWRQVGILSYHKFGETADNIFVATRLSMYCGFISKRTEFKVSCV</sequence>
<evidence type="ECO:0000313" key="4">
    <source>
        <dbReference type="EMBL" id="KAK0418500.1"/>
    </source>
</evidence>
<proteinExistence type="inferred from homology"/>
<dbReference type="EMBL" id="JAUCMV010000002">
    <property type="protein sequence ID" value="KAK0418500.1"/>
    <property type="molecule type" value="Genomic_DNA"/>
</dbReference>